<keyword evidence="1" id="KW-0812">Transmembrane</keyword>
<dbReference type="EMBL" id="WNKQ01000004">
    <property type="protein sequence ID" value="KAF5851686.1"/>
    <property type="molecule type" value="Genomic_DNA"/>
</dbReference>
<sequence>MTSFQPPAYPLKFIAHRVSFARNSYSNIDVGTLLGVAGVIIVSVYWLSSYSRQTYVRGVPFVGGSEEDAIKKNRIRFVNDSKNMLLEGYKQANRGLYYVPSKLGERLMIPVKYLEDLKSAPVTEVDFVATFIEVSEFAPWYPQPATDWATDVRRQIHDYG</sequence>
<dbReference type="Proteomes" id="UP000624244">
    <property type="component" value="Unassembled WGS sequence"/>
</dbReference>
<keyword evidence="1" id="KW-0472">Membrane</keyword>
<name>A0A8H6DX47_COCSA</name>
<feature type="transmembrane region" description="Helical" evidence="1">
    <location>
        <begin position="30"/>
        <end position="47"/>
    </location>
</feature>
<evidence type="ECO:0000313" key="3">
    <source>
        <dbReference type="Proteomes" id="UP000624244"/>
    </source>
</evidence>
<protein>
    <submittedName>
        <fullName evidence="2">Uncharacterized protein</fullName>
    </submittedName>
</protein>
<reference evidence="2" key="1">
    <citation type="submission" date="2019-11" db="EMBL/GenBank/DDBJ databases">
        <title>Bipolaris sorokiniana Genome sequencing.</title>
        <authorList>
            <person name="Wang H."/>
        </authorList>
    </citation>
    <scope>NUCLEOTIDE SEQUENCE</scope>
</reference>
<dbReference type="AlphaFoldDB" id="A0A8H6DX47"/>
<proteinExistence type="predicted"/>
<keyword evidence="1" id="KW-1133">Transmembrane helix</keyword>
<gene>
    <name evidence="2" type="ORF">GGP41_000414</name>
</gene>
<accession>A0A8H6DX47</accession>
<evidence type="ECO:0000313" key="2">
    <source>
        <dbReference type="EMBL" id="KAF5851686.1"/>
    </source>
</evidence>
<evidence type="ECO:0000256" key="1">
    <source>
        <dbReference type="SAM" id="Phobius"/>
    </source>
</evidence>
<organism evidence="2 3">
    <name type="scientific">Cochliobolus sativus</name>
    <name type="common">Common root rot and spot blotch fungus</name>
    <name type="synonym">Bipolaris sorokiniana</name>
    <dbReference type="NCBI Taxonomy" id="45130"/>
    <lineage>
        <taxon>Eukaryota</taxon>
        <taxon>Fungi</taxon>
        <taxon>Dikarya</taxon>
        <taxon>Ascomycota</taxon>
        <taxon>Pezizomycotina</taxon>
        <taxon>Dothideomycetes</taxon>
        <taxon>Pleosporomycetidae</taxon>
        <taxon>Pleosporales</taxon>
        <taxon>Pleosporineae</taxon>
        <taxon>Pleosporaceae</taxon>
        <taxon>Bipolaris</taxon>
    </lineage>
</organism>
<comment type="caution">
    <text evidence="2">The sequence shown here is derived from an EMBL/GenBank/DDBJ whole genome shotgun (WGS) entry which is preliminary data.</text>
</comment>